<dbReference type="GO" id="GO:0006605">
    <property type="term" value="P:protein targeting"/>
    <property type="evidence" value="ECO:0007669"/>
    <property type="project" value="UniProtKB-UniRule"/>
</dbReference>
<evidence type="ECO:0000313" key="11">
    <source>
        <dbReference type="EMBL" id="PJO61567.1"/>
    </source>
</evidence>
<evidence type="ECO:0000256" key="6">
    <source>
        <dbReference type="ARBA" id="ARBA00022989"/>
    </source>
</evidence>
<name>A0A069BBW7_BURPE</name>
<dbReference type="GO" id="GO:0008320">
    <property type="term" value="F:protein transmembrane transporter activity"/>
    <property type="evidence" value="ECO:0007669"/>
    <property type="project" value="UniProtKB-UniRule"/>
</dbReference>
<dbReference type="AlphaFoldDB" id="A0A069BBW7"/>
<evidence type="ECO:0000256" key="3">
    <source>
        <dbReference type="ARBA" id="ARBA00022475"/>
    </source>
</evidence>
<comment type="subunit">
    <text evidence="9">Component of the Sec protein translocase complex. Heterotrimer consisting of SecY, SecE and SecG subunits. The heterotrimers can form oligomers, although 1 heterotrimer is thought to be able to translocate proteins. Interacts with the ribosome. Interacts with SecDF, and other proteins may be involved. Interacts with SecA.</text>
</comment>
<dbReference type="PRINTS" id="PR01650">
    <property type="entry name" value="SECETRNLCASE"/>
</dbReference>
<feature type="transmembrane region" description="Helical" evidence="9">
    <location>
        <begin position="47"/>
        <end position="71"/>
    </location>
</feature>
<dbReference type="GO" id="GO:0009306">
    <property type="term" value="P:protein secretion"/>
    <property type="evidence" value="ECO:0007669"/>
    <property type="project" value="UniProtKB-UniRule"/>
</dbReference>
<feature type="transmembrane region" description="Helical" evidence="9">
    <location>
        <begin position="91"/>
        <end position="109"/>
    </location>
</feature>
<feature type="transmembrane region" description="Helical" evidence="9">
    <location>
        <begin position="16"/>
        <end position="35"/>
    </location>
</feature>
<protein>
    <recommendedName>
        <fullName evidence="9">Protein translocase subunit SecE</fullName>
    </recommendedName>
</protein>
<evidence type="ECO:0000313" key="13">
    <source>
        <dbReference type="Proteomes" id="UP000231878"/>
    </source>
</evidence>
<accession>A0A069BBW7</accession>
<dbReference type="InterPro" id="IPR005807">
    <property type="entry name" value="SecE_bac"/>
</dbReference>
<dbReference type="PANTHER" id="PTHR33910">
    <property type="entry name" value="PROTEIN TRANSLOCASE SUBUNIT SECE"/>
    <property type="match status" value="1"/>
</dbReference>
<evidence type="ECO:0000256" key="5">
    <source>
        <dbReference type="ARBA" id="ARBA00022927"/>
    </source>
</evidence>
<dbReference type="EMBL" id="JQIM01000010">
    <property type="protein sequence ID" value="KGX07674.1"/>
    <property type="molecule type" value="Genomic_DNA"/>
</dbReference>
<keyword evidence="4 9" id="KW-0812">Transmembrane</keyword>
<keyword evidence="8 9" id="KW-0472">Membrane</keyword>
<dbReference type="GO" id="GO:0065002">
    <property type="term" value="P:intracellular protein transmembrane transport"/>
    <property type="evidence" value="ECO:0007669"/>
    <property type="project" value="UniProtKB-UniRule"/>
</dbReference>
<evidence type="ECO:0000313" key="12">
    <source>
        <dbReference type="Proteomes" id="UP000030475"/>
    </source>
</evidence>
<dbReference type="Proteomes" id="UP000030475">
    <property type="component" value="Unassembled WGS sequence"/>
</dbReference>
<organism evidence="10 12">
    <name type="scientific">Burkholderia pseudomallei</name>
    <name type="common">Pseudomonas pseudomallei</name>
    <dbReference type="NCBI Taxonomy" id="28450"/>
    <lineage>
        <taxon>Bacteria</taxon>
        <taxon>Pseudomonadati</taxon>
        <taxon>Pseudomonadota</taxon>
        <taxon>Betaproteobacteria</taxon>
        <taxon>Burkholderiales</taxon>
        <taxon>Burkholderiaceae</taxon>
        <taxon>Burkholderia</taxon>
        <taxon>pseudomallei group</taxon>
    </lineage>
</organism>
<evidence type="ECO:0000256" key="9">
    <source>
        <dbReference type="HAMAP-Rule" id="MF_00422"/>
    </source>
</evidence>
<keyword evidence="7 9" id="KW-0811">Translocation</keyword>
<evidence type="ECO:0000256" key="7">
    <source>
        <dbReference type="ARBA" id="ARBA00023010"/>
    </source>
</evidence>
<comment type="subcellular location">
    <subcellularLocation>
        <location evidence="1">Membrane</location>
    </subcellularLocation>
</comment>
<dbReference type="OrthoDB" id="9806365at2"/>
<dbReference type="RefSeq" id="WP_004185179.1">
    <property type="nucleotide sequence ID" value="NZ_AP028071.1"/>
</dbReference>
<dbReference type="GO" id="GO:0005886">
    <property type="term" value="C:plasma membrane"/>
    <property type="evidence" value="ECO:0007669"/>
    <property type="project" value="UniProtKB-UniRule"/>
</dbReference>
<evidence type="ECO:0000256" key="4">
    <source>
        <dbReference type="ARBA" id="ARBA00022692"/>
    </source>
</evidence>
<comment type="caution">
    <text evidence="9">Lacks conserved residue(s) required for the propagation of feature annotation.</text>
</comment>
<dbReference type="Proteomes" id="UP000231878">
    <property type="component" value="Unassembled WGS sequence"/>
</dbReference>
<dbReference type="EMBL" id="PHRB01000076">
    <property type="protein sequence ID" value="PJO61567.1"/>
    <property type="molecule type" value="Genomic_DNA"/>
</dbReference>
<dbReference type="HAMAP" id="MF_00422">
    <property type="entry name" value="SecE"/>
    <property type="match status" value="1"/>
</dbReference>
<dbReference type="GeneID" id="93061847"/>
<evidence type="ECO:0000256" key="2">
    <source>
        <dbReference type="ARBA" id="ARBA00022448"/>
    </source>
</evidence>
<dbReference type="InterPro" id="IPR001901">
    <property type="entry name" value="Translocase_SecE/Sec61-g"/>
</dbReference>
<dbReference type="NCBIfam" id="NF004371">
    <property type="entry name" value="PRK05740.1-1"/>
    <property type="match status" value="1"/>
</dbReference>
<dbReference type="InterPro" id="IPR038379">
    <property type="entry name" value="SecE_sf"/>
</dbReference>
<dbReference type="OMA" id="AQESRFD"/>
<evidence type="ECO:0000256" key="1">
    <source>
        <dbReference type="ARBA" id="ARBA00004370"/>
    </source>
</evidence>
<keyword evidence="6 9" id="KW-1133">Transmembrane helix</keyword>
<keyword evidence="2 9" id="KW-0813">Transport</keyword>
<dbReference type="Gene3D" id="1.20.5.1030">
    <property type="entry name" value="Preprotein translocase secy subunit"/>
    <property type="match status" value="1"/>
</dbReference>
<comment type="caution">
    <text evidence="10">The sequence shown here is derived from an EMBL/GenBank/DDBJ whole genome shotgun (WGS) entry which is preliminary data.</text>
</comment>
<keyword evidence="3 9" id="KW-1003">Cell membrane</keyword>
<dbReference type="PANTHER" id="PTHR33910:SF1">
    <property type="entry name" value="PROTEIN TRANSLOCASE SUBUNIT SECE"/>
    <property type="match status" value="1"/>
</dbReference>
<dbReference type="eggNOG" id="COG0690">
    <property type="taxonomic scope" value="Bacteria"/>
</dbReference>
<dbReference type="Pfam" id="PF00584">
    <property type="entry name" value="SecE"/>
    <property type="match status" value="1"/>
</dbReference>
<keyword evidence="5 9" id="KW-0653">Protein transport</keyword>
<comment type="similarity">
    <text evidence="9">Belongs to the SecE/SEC61-gamma family.</text>
</comment>
<sequence length="126" mass="13628">MANPSVETVNTSGDKLMLALGVLLVLAGFAGFFLLGGKEWYVRGAALAVGVIAGVGVALMSLPGKSFIAFAKDSYREVRKVVWPTRKEATQTTLVVFGFVLVMALFLWISDKSIEWAIFSVILGWK</sequence>
<reference evidence="11 13" key="2">
    <citation type="submission" date="2017-11" db="EMBL/GenBank/DDBJ databases">
        <title>Molecular characterization of Burkholderia pseudomallei and closely related isolates from Vietnam.</title>
        <authorList>
            <person name="Ustinov D.V."/>
            <person name="Antonov A.S."/>
            <person name="Avdusheva E.F."/>
            <person name="Shpak I.M."/>
            <person name="Zakharova I.B."/>
            <person name="Thi L.A."/>
            <person name="Teteryatnikova N."/>
            <person name="Lopasteyskaya Y.A."/>
            <person name="Kuzyutina J.A."/>
            <person name="Ngo T.N."/>
            <person name="Victorov D.V."/>
        </authorList>
    </citation>
    <scope>NUCLEOTIDE SEQUENCE [LARGE SCALE GENOMIC DNA]</scope>
    <source>
        <strain evidence="11 13">V1512</strain>
    </source>
</reference>
<evidence type="ECO:0000313" key="10">
    <source>
        <dbReference type="EMBL" id="KGX07674.1"/>
    </source>
</evidence>
<dbReference type="NCBIfam" id="TIGR00964">
    <property type="entry name" value="secE_bact"/>
    <property type="match status" value="1"/>
</dbReference>
<evidence type="ECO:0000256" key="8">
    <source>
        <dbReference type="ARBA" id="ARBA00023136"/>
    </source>
</evidence>
<dbReference type="KEGG" id="but:X994_2906"/>
<reference evidence="10 12" key="1">
    <citation type="submission" date="2014-08" db="EMBL/GenBank/DDBJ databases">
        <authorList>
            <person name="Bunnell A."/>
            <person name="Chain P.S."/>
            <person name="Chertkov O."/>
            <person name="Currie B.J."/>
            <person name="Daligault H.E."/>
            <person name="Davenport K.W."/>
            <person name="Davis C."/>
            <person name="Gleasner C.D."/>
            <person name="Johnson S.L."/>
            <person name="Kaestli M."/>
            <person name="Koren S."/>
            <person name="Kunde Y.A."/>
            <person name="Mayo M."/>
            <person name="McMurry K.K."/>
            <person name="Price E.P."/>
            <person name="Reitenga K.G."/>
            <person name="Robison R."/>
            <person name="Rosovitz M.J."/>
            <person name="Sarovich D.S."/>
            <person name="Teshima H."/>
        </authorList>
    </citation>
    <scope>NUCLEOTIDE SEQUENCE [LARGE SCALE GENOMIC DNA]</scope>
    <source>
        <strain evidence="10 12">MSHR44</strain>
    </source>
</reference>
<dbReference type="GO" id="GO:0043952">
    <property type="term" value="P:protein transport by the Sec complex"/>
    <property type="evidence" value="ECO:0007669"/>
    <property type="project" value="UniProtKB-UniRule"/>
</dbReference>
<proteinExistence type="inferred from homology"/>
<gene>
    <name evidence="9 10" type="primary">secE</name>
    <name evidence="11" type="ORF">CWD88_35845</name>
    <name evidence="10" type="ORF">Y036_2222</name>
</gene>
<comment type="function">
    <text evidence="9">Essential subunit of the Sec protein translocation channel SecYEG. Clamps together the 2 halves of SecY. May contact the channel plug during translocation.</text>
</comment>